<sequence>MGVLSTAYRRSDQGQADTELSHVSTNRQSTQLPMLSIADNLRNNMIAAIGEFVGTFMFLFFGFVGAQVANTPAPEPGSGPDTSKLLYISLVFGFSLTVNVWAFYRVTGGMFNPAVTLALFLVGGLPAIRGVFVVISQIVAGICAAAVVSALFPGPLNVENTLGGGTNVAQGLFIEMFLTSQLVFVIIMLAVVKHKSTFLAPVGIGLTLFLCHLTGIYFTGASLNFARSLGPAVVNHSFPHYFWIYFLGPMLGSCLASSFYFFLNKMRYETCNPGQDAESLEDPAAAKERQLSSSTTGGDLGVSNGVSNGVNGDVNGSDRTINEHQTNISETAAINSGYADKNKNEASGGDYQYSSNSASGHPYSNQSNAN</sequence>
<dbReference type="FunFam" id="1.20.1080.10:FF:000024">
    <property type="entry name" value="MIP aquaporin (Eurofung)"/>
    <property type="match status" value="1"/>
</dbReference>
<dbReference type="SUPFAM" id="SSF81338">
    <property type="entry name" value="Aquaporin-like"/>
    <property type="match status" value="1"/>
</dbReference>
<feature type="transmembrane region" description="Helical" evidence="11">
    <location>
        <begin position="198"/>
        <end position="220"/>
    </location>
</feature>
<comment type="similarity">
    <text evidence="2 9">Belongs to the MIP/aquaporin (TC 1.A.8) family.</text>
</comment>
<feature type="transmembrane region" description="Helical" evidence="11">
    <location>
        <begin position="133"/>
        <end position="152"/>
    </location>
</feature>
<evidence type="ECO:0000256" key="6">
    <source>
        <dbReference type="ARBA" id="ARBA00023136"/>
    </source>
</evidence>
<keyword evidence="5 11" id="KW-1133">Transmembrane helix</keyword>
<dbReference type="GO" id="GO:0005886">
    <property type="term" value="C:plasma membrane"/>
    <property type="evidence" value="ECO:0007669"/>
    <property type="project" value="TreeGrafter"/>
</dbReference>
<keyword evidence="7" id="KW-0325">Glycoprotein</keyword>
<keyword evidence="3 9" id="KW-0812">Transmembrane</keyword>
<feature type="region of interest" description="Disordered" evidence="10">
    <location>
        <begin position="277"/>
        <end position="370"/>
    </location>
</feature>
<feature type="transmembrane region" description="Helical" evidence="11">
    <location>
        <begin position="110"/>
        <end position="128"/>
    </location>
</feature>
<evidence type="ECO:0000256" key="3">
    <source>
        <dbReference type="ARBA" id="ARBA00022692"/>
    </source>
</evidence>
<evidence type="ECO:0000256" key="1">
    <source>
        <dbReference type="ARBA" id="ARBA00004141"/>
    </source>
</evidence>
<dbReference type="InterPro" id="IPR000425">
    <property type="entry name" value="MIP"/>
</dbReference>
<evidence type="ECO:0000256" key="10">
    <source>
        <dbReference type="SAM" id="MobiDB-lite"/>
    </source>
</evidence>
<dbReference type="AlphaFoldDB" id="A0A093VD10"/>
<dbReference type="Gene3D" id="1.20.1080.10">
    <property type="entry name" value="Glycerol uptake facilitator protein"/>
    <property type="match status" value="1"/>
</dbReference>
<dbReference type="eggNOG" id="KOG0223">
    <property type="taxonomic scope" value="Eukaryota"/>
</dbReference>
<dbReference type="EMBL" id="JPOX01000027">
    <property type="protein sequence ID" value="KFX44581.1"/>
    <property type="molecule type" value="Genomic_DNA"/>
</dbReference>
<feature type="compositionally biased region" description="Polar residues" evidence="10">
    <location>
        <begin position="13"/>
        <end position="25"/>
    </location>
</feature>
<evidence type="ECO:0000313" key="12">
    <source>
        <dbReference type="EMBL" id="KFX44581.1"/>
    </source>
</evidence>
<evidence type="ECO:0000256" key="9">
    <source>
        <dbReference type="RuleBase" id="RU000477"/>
    </source>
</evidence>
<feature type="compositionally biased region" description="Polar residues" evidence="10">
    <location>
        <begin position="323"/>
        <end position="334"/>
    </location>
</feature>
<evidence type="ECO:0000256" key="7">
    <source>
        <dbReference type="ARBA" id="ARBA00023180"/>
    </source>
</evidence>
<evidence type="ECO:0000256" key="11">
    <source>
        <dbReference type="SAM" id="Phobius"/>
    </source>
</evidence>
<feature type="transmembrane region" description="Helical" evidence="11">
    <location>
        <begin position="45"/>
        <end position="64"/>
    </location>
</feature>
<feature type="compositionally biased region" description="Low complexity" evidence="10">
    <location>
        <begin position="301"/>
        <end position="318"/>
    </location>
</feature>
<dbReference type="HOGENOM" id="CLU_020019_1_0_1"/>
<reference evidence="12" key="1">
    <citation type="journal article" date="2014" name="PLoS Genet.">
        <title>Signature Gene Expression Reveals Novel Clues to the Molecular Mechanisms of Dimorphic Transition in Penicillium marneffei.</title>
        <authorList>
            <person name="Yang E."/>
            <person name="Wang G."/>
            <person name="Cai J."/>
            <person name="Woo P.C."/>
            <person name="Lau S.K."/>
            <person name="Yuen K.-Y."/>
            <person name="Chow W.-N."/>
            <person name="Lin X."/>
        </authorList>
    </citation>
    <scope>NUCLEOTIDE SEQUENCE [LARGE SCALE GENOMIC DNA]</scope>
    <source>
        <strain evidence="12">PM1</strain>
    </source>
</reference>
<dbReference type="PANTHER" id="PTHR19139:SF199">
    <property type="entry name" value="MIP17260P"/>
    <property type="match status" value="1"/>
</dbReference>
<organism evidence="12">
    <name type="scientific">Talaromyces marneffei PM1</name>
    <dbReference type="NCBI Taxonomy" id="1077442"/>
    <lineage>
        <taxon>Eukaryota</taxon>
        <taxon>Fungi</taxon>
        <taxon>Dikarya</taxon>
        <taxon>Ascomycota</taxon>
        <taxon>Pezizomycotina</taxon>
        <taxon>Eurotiomycetes</taxon>
        <taxon>Eurotiomycetidae</taxon>
        <taxon>Eurotiales</taxon>
        <taxon>Trichocomaceae</taxon>
        <taxon>Talaromyces</taxon>
        <taxon>Talaromyces sect. Talaromyces</taxon>
    </lineage>
</organism>
<feature type="compositionally biased region" description="Polar residues" evidence="10">
    <location>
        <begin position="352"/>
        <end position="370"/>
    </location>
</feature>
<keyword evidence="9" id="KW-0813">Transport</keyword>
<feature type="transmembrane region" description="Helical" evidence="11">
    <location>
        <begin position="172"/>
        <end position="191"/>
    </location>
</feature>
<proteinExistence type="inferred from homology"/>
<dbReference type="InterPro" id="IPR034294">
    <property type="entry name" value="Aquaporin_transptr"/>
</dbReference>
<feature type="region of interest" description="Disordered" evidence="10">
    <location>
        <begin position="1"/>
        <end position="25"/>
    </location>
</feature>
<dbReference type="InterPro" id="IPR023271">
    <property type="entry name" value="Aquaporin-like"/>
</dbReference>
<comment type="caution">
    <text evidence="12">The sequence shown here is derived from an EMBL/GenBank/DDBJ whole genome shotgun (WGS) entry which is preliminary data.</text>
</comment>
<feature type="transmembrane region" description="Helical" evidence="11">
    <location>
        <begin position="240"/>
        <end position="263"/>
    </location>
</feature>
<dbReference type="Pfam" id="PF00230">
    <property type="entry name" value="MIP"/>
    <property type="match status" value="1"/>
</dbReference>
<dbReference type="GO" id="GO:0015250">
    <property type="term" value="F:water channel activity"/>
    <property type="evidence" value="ECO:0007669"/>
    <property type="project" value="TreeGrafter"/>
</dbReference>
<evidence type="ECO:0000256" key="5">
    <source>
        <dbReference type="ARBA" id="ARBA00022989"/>
    </source>
</evidence>
<evidence type="ECO:0000256" key="8">
    <source>
        <dbReference type="ARBA" id="ARBA00034651"/>
    </source>
</evidence>
<accession>A0A093VD10</accession>
<keyword evidence="4" id="KW-0677">Repeat</keyword>
<gene>
    <name evidence="12" type="ORF">GQ26_0270200</name>
</gene>
<name>A0A093VD10_TALMA</name>
<evidence type="ECO:0000256" key="2">
    <source>
        <dbReference type="ARBA" id="ARBA00006175"/>
    </source>
</evidence>
<dbReference type="PANTHER" id="PTHR19139">
    <property type="entry name" value="AQUAPORIN TRANSPORTER"/>
    <property type="match status" value="1"/>
</dbReference>
<keyword evidence="6 11" id="KW-0472">Membrane</keyword>
<protein>
    <submittedName>
        <fullName evidence="12">Aquaporin-1</fullName>
    </submittedName>
</protein>
<evidence type="ECO:0000256" key="4">
    <source>
        <dbReference type="ARBA" id="ARBA00022737"/>
    </source>
</evidence>
<comment type="catalytic activity">
    <reaction evidence="8">
        <text>H2O(in) = H2O(out)</text>
        <dbReference type="Rhea" id="RHEA:29667"/>
        <dbReference type="ChEBI" id="CHEBI:15377"/>
    </reaction>
</comment>
<comment type="subcellular location">
    <subcellularLocation>
        <location evidence="1">Membrane</location>
        <topology evidence="1">Multi-pass membrane protein</topology>
    </subcellularLocation>
</comment>
<dbReference type="PRINTS" id="PR00783">
    <property type="entry name" value="MINTRINSICP"/>
</dbReference>